<keyword evidence="1" id="KW-0813">Transport</keyword>
<evidence type="ECO:0000259" key="5">
    <source>
        <dbReference type="PROSITE" id="PS50893"/>
    </source>
</evidence>
<name>A0A0A7EG38_9GAMM</name>
<dbReference type="CDD" id="cd03255">
    <property type="entry name" value="ABC_MJ0796_LolCDE_FtsE"/>
    <property type="match status" value="1"/>
</dbReference>
<comment type="similarity">
    <text evidence="4">Belongs to the ABC transporter superfamily. Macrolide exporter (TC 3.A.1.122) family.</text>
</comment>
<evidence type="ECO:0000313" key="6">
    <source>
        <dbReference type="EMBL" id="AIY65523.1"/>
    </source>
</evidence>
<dbReference type="HOGENOM" id="CLU_000604_1_22_6"/>
<reference evidence="6 7" key="1">
    <citation type="submission" date="2014-11" db="EMBL/GenBank/DDBJ databases">
        <title>Complete Genome Sequence of Pseudoalteromonas sp. Strain OCN003 Isolated from Kaneohe Bay, Oahu, Hawaii.</title>
        <authorList>
            <person name="Beurmann S."/>
            <person name="Videau P."/>
            <person name="Ushijima B."/>
            <person name="Smith A.M."/>
            <person name="Aeby G.S."/>
            <person name="Callahan S.M."/>
            <person name="Belcaid M."/>
        </authorList>
    </citation>
    <scope>NUCLEOTIDE SEQUENCE [LARGE SCALE GENOMIC DNA]</scope>
    <source>
        <strain evidence="6 7">OCN003</strain>
    </source>
</reference>
<evidence type="ECO:0000313" key="7">
    <source>
        <dbReference type="Proteomes" id="UP000030341"/>
    </source>
</evidence>
<dbReference type="GO" id="GO:0005524">
    <property type="term" value="F:ATP binding"/>
    <property type="evidence" value="ECO:0007669"/>
    <property type="project" value="UniProtKB-KW"/>
</dbReference>
<dbReference type="InterPro" id="IPR017911">
    <property type="entry name" value="MacB-like_ATP-bd"/>
</dbReference>
<dbReference type="OrthoDB" id="6224429at2"/>
<protein>
    <submittedName>
        <fullName evidence="6">ABC transporter ATP-binding protein</fullName>
    </submittedName>
</protein>
<dbReference type="InterPro" id="IPR003593">
    <property type="entry name" value="AAA+_ATPase"/>
</dbReference>
<dbReference type="AlphaFoldDB" id="A0A0A7EG38"/>
<dbReference type="FunFam" id="3.40.50.300:FF:000032">
    <property type="entry name" value="Export ABC transporter ATP-binding protein"/>
    <property type="match status" value="1"/>
</dbReference>
<dbReference type="RefSeq" id="WP_038641487.1">
    <property type="nucleotide sequence ID" value="NZ_CP009888.1"/>
</dbReference>
<dbReference type="Pfam" id="PF00005">
    <property type="entry name" value="ABC_tran"/>
    <property type="match status" value="1"/>
</dbReference>
<dbReference type="SMART" id="SM00382">
    <property type="entry name" value="AAA"/>
    <property type="match status" value="1"/>
</dbReference>
<dbReference type="KEGG" id="pseo:OM33_10445"/>
<dbReference type="PANTHER" id="PTHR24220:SF648">
    <property type="entry name" value="ABC TRANSPORTER ATP-BINDING PROTEIN YTRE"/>
    <property type="match status" value="1"/>
</dbReference>
<dbReference type="InterPro" id="IPR017871">
    <property type="entry name" value="ABC_transporter-like_CS"/>
</dbReference>
<dbReference type="PROSITE" id="PS00211">
    <property type="entry name" value="ABC_TRANSPORTER_1"/>
    <property type="match status" value="1"/>
</dbReference>
<evidence type="ECO:0000256" key="3">
    <source>
        <dbReference type="ARBA" id="ARBA00022840"/>
    </source>
</evidence>
<keyword evidence="7" id="KW-1185">Reference proteome</keyword>
<feature type="domain" description="ABC transporter" evidence="5">
    <location>
        <begin position="5"/>
        <end position="240"/>
    </location>
</feature>
<dbReference type="PROSITE" id="PS50893">
    <property type="entry name" value="ABC_TRANSPORTER_2"/>
    <property type="match status" value="1"/>
</dbReference>
<dbReference type="InterPro" id="IPR015854">
    <property type="entry name" value="ABC_transpr_LolD-like"/>
</dbReference>
<accession>A0A0A7EG38</accession>
<gene>
    <name evidence="6" type="ORF">OM33_10445</name>
</gene>
<proteinExistence type="inferred from homology"/>
<evidence type="ECO:0000256" key="4">
    <source>
        <dbReference type="ARBA" id="ARBA00038388"/>
    </source>
</evidence>
<dbReference type="GO" id="GO:1902495">
    <property type="term" value="C:transmembrane transporter complex"/>
    <property type="evidence" value="ECO:0007669"/>
    <property type="project" value="UniProtKB-ARBA"/>
</dbReference>
<dbReference type="Gene3D" id="3.40.50.300">
    <property type="entry name" value="P-loop containing nucleotide triphosphate hydrolases"/>
    <property type="match status" value="1"/>
</dbReference>
<dbReference type="GO" id="GO:0016887">
    <property type="term" value="F:ATP hydrolysis activity"/>
    <property type="evidence" value="ECO:0007669"/>
    <property type="project" value="InterPro"/>
</dbReference>
<dbReference type="STRING" id="1348114.OM33_10445"/>
<dbReference type="eggNOG" id="COG1136">
    <property type="taxonomic scope" value="Bacteria"/>
</dbReference>
<evidence type="ECO:0000256" key="2">
    <source>
        <dbReference type="ARBA" id="ARBA00022741"/>
    </source>
</evidence>
<dbReference type="SUPFAM" id="SSF52540">
    <property type="entry name" value="P-loop containing nucleoside triphosphate hydrolases"/>
    <property type="match status" value="1"/>
</dbReference>
<dbReference type="GO" id="GO:0022857">
    <property type="term" value="F:transmembrane transporter activity"/>
    <property type="evidence" value="ECO:0007669"/>
    <property type="project" value="UniProtKB-ARBA"/>
</dbReference>
<dbReference type="EMBL" id="CP009888">
    <property type="protein sequence ID" value="AIY65523.1"/>
    <property type="molecule type" value="Genomic_DNA"/>
</dbReference>
<keyword evidence="2" id="KW-0547">Nucleotide-binding</keyword>
<dbReference type="Proteomes" id="UP000030341">
    <property type="component" value="Chromosome 1"/>
</dbReference>
<dbReference type="InterPro" id="IPR027417">
    <property type="entry name" value="P-loop_NTPase"/>
</dbReference>
<organism evidence="6 7">
    <name type="scientific">Pseudoalteromonas piratica</name>
    <dbReference type="NCBI Taxonomy" id="1348114"/>
    <lineage>
        <taxon>Bacteria</taxon>
        <taxon>Pseudomonadati</taxon>
        <taxon>Pseudomonadota</taxon>
        <taxon>Gammaproteobacteria</taxon>
        <taxon>Alteromonadales</taxon>
        <taxon>Pseudoalteromonadaceae</taxon>
        <taxon>Pseudoalteromonas</taxon>
    </lineage>
</organism>
<dbReference type="PANTHER" id="PTHR24220">
    <property type="entry name" value="IMPORT ATP-BINDING PROTEIN"/>
    <property type="match status" value="1"/>
</dbReference>
<keyword evidence="3 6" id="KW-0067">ATP-binding</keyword>
<sequence>MKPVITLKNIEKLFKTDEIATQALNGINLVVNKGEFVAITGPSGCGKSTLLSVLGLIDEPTAGDYTVSGKQAVNLSSDQRAQIRANHIGFIFQAFNLISDLNVLENVMLPLTYIGGFSEQEMIEKARKALMLVDLENRINHFPSQLSGGQQQRVAVARALINEPDLILADEPTGNLDSKNAQQVLQLLKDLHLSGKTICMVTHDLESTHFASRTINMLDGAIVRDKKQSSESSHISVIEV</sequence>
<dbReference type="InterPro" id="IPR003439">
    <property type="entry name" value="ABC_transporter-like_ATP-bd"/>
</dbReference>
<dbReference type="GO" id="GO:0005886">
    <property type="term" value="C:plasma membrane"/>
    <property type="evidence" value="ECO:0007669"/>
    <property type="project" value="TreeGrafter"/>
</dbReference>
<evidence type="ECO:0000256" key="1">
    <source>
        <dbReference type="ARBA" id="ARBA00022448"/>
    </source>
</evidence>